<evidence type="ECO:0000256" key="12">
    <source>
        <dbReference type="RuleBase" id="RU362085"/>
    </source>
</evidence>
<keyword evidence="3 12" id="KW-0235">DNA replication</keyword>
<protein>
    <recommendedName>
        <fullName evidence="11 12">Replicative DNA helicase</fullName>
        <ecNumber evidence="11 12">5.6.2.3</ecNumber>
    </recommendedName>
</protein>
<dbReference type="InterPro" id="IPR003593">
    <property type="entry name" value="AAA+_ATPase"/>
</dbReference>
<keyword evidence="4 12" id="KW-0547">Nucleotide-binding</keyword>
<keyword evidence="7 12" id="KW-0067">ATP-binding</keyword>
<dbReference type="SUPFAM" id="SSF52540">
    <property type="entry name" value="P-loop containing nucleoside triphosphate hydrolases"/>
    <property type="match status" value="1"/>
</dbReference>
<dbReference type="AlphaFoldDB" id="A0A3S8ZA21"/>
<comment type="similarity">
    <text evidence="1 12">Belongs to the helicase family. DnaB subfamily.</text>
</comment>
<dbReference type="Pfam" id="PF00772">
    <property type="entry name" value="DnaB"/>
    <property type="match status" value="1"/>
</dbReference>
<sequence>MSESGGFERTPPQNIEAEMSVLGGMLLSKDAVADVTEILKPDDFYRPSHSLIFEIIMQFFGEGQPADAVTVGSELQRRGELERVGGLPYLHSLVASVPTAANASYYATIVREQAQLRSLVEAGTRIVQLGYSTDGAEVDQLVNMAQSEVYSLTDTAENREYAAMEAIVNDLVETLEHNESRGGELDGIPSGFRPVDDMLNGFRGGQMIIVAARPGAGKSTFAMDVCRAASVHNNLPSVYFSLEMNRTELSMRVLAAESSVFLDRMIKGNMTADDWRRVVVGLERISKAPLIVDDSPNLTMAEIRAKCRRLKQQHDIQLIVIDYLQLLTSGAKHVESRQQEVSDFSRSIKLLAKELNVPIIAVAQLNRDSEKRETKKPMVSDLRESGSLEQDADVVILLHREDMYKSREEQPSGLGEVIVGKHRAGPVGSIMLSFQGHYARFVEAAEI</sequence>
<evidence type="ECO:0000256" key="7">
    <source>
        <dbReference type="ARBA" id="ARBA00022840"/>
    </source>
</evidence>
<evidence type="ECO:0000256" key="11">
    <source>
        <dbReference type="NCBIfam" id="TIGR00665"/>
    </source>
</evidence>
<dbReference type="FunFam" id="1.10.860.10:FF:000001">
    <property type="entry name" value="Replicative DNA helicase"/>
    <property type="match status" value="1"/>
</dbReference>
<evidence type="ECO:0000256" key="3">
    <source>
        <dbReference type="ARBA" id="ARBA00022705"/>
    </source>
</evidence>
<dbReference type="NCBIfam" id="TIGR00665">
    <property type="entry name" value="DnaB"/>
    <property type="match status" value="1"/>
</dbReference>
<dbReference type="GO" id="GO:0006269">
    <property type="term" value="P:DNA replication, synthesis of primer"/>
    <property type="evidence" value="ECO:0007669"/>
    <property type="project" value="UniProtKB-UniRule"/>
</dbReference>
<evidence type="ECO:0000256" key="5">
    <source>
        <dbReference type="ARBA" id="ARBA00022801"/>
    </source>
</evidence>
<dbReference type="GO" id="GO:0016887">
    <property type="term" value="F:ATP hydrolysis activity"/>
    <property type="evidence" value="ECO:0007669"/>
    <property type="project" value="RHEA"/>
</dbReference>
<keyword evidence="15" id="KW-1185">Reference proteome</keyword>
<dbReference type="EMBL" id="CP034438">
    <property type="protein sequence ID" value="AZN30314.1"/>
    <property type="molecule type" value="Genomic_DNA"/>
</dbReference>
<evidence type="ECO:0000256" key="2">
    <source>
        <dbReference type="ARBA" id="ARBA00022515"/>
    </source>
</evidence>
<dbReference type="PANTHER" id="PTHR30153:SF2">
    <property type="entry name" value="REPLICATIVE DNA HELICASE"/>
    <property type="match status" value="1"/>
</dbReference>
<dbReference type="SUPFAM" id="SSF48024">
    <property type="entry name" value="N-terminal domain of DnaB helicase"/>
    <property type="match status" value="1"/>
</dbReference>
<dbReference type="FunFam" id="3.40.50.300:FF:000351">
    <property type="entry name" value="Replicative DNA helicase"/>
    <property type="match status" value="1"/>
</dbReference>
<comment type="catalytic activity">
    <reaction evidence="10 12">
        <text>ATP + H2O = ADP + phosphate + H(+)</text>
        <dbReference type="Rhea" id="RHEA:13065"/>
        <dbReference type="ChEBI" id="CHEBI:15377"/>
        <dbReference type="ChEBI" id="CHEBI:15378"/>
        <dbReference type="ChEBI" id="CHEBI:30616"/>
        <dbReference type="ChEBI" id="CHEBI:43474"/>
        <dbReference type="ChEBI" id="CHEBI:456216"/>
        <dbReference type="EC" id="5.6.2.3"/>
    </reaction>
</comment>
<dbReference type="GO" id="GO:0005524">
    <property type="term" value="F:ATP binding"/>
    <property type="evidence" value="ECO:0007669"/>
    <property type="project" value="UniProtKB-UniRule"/>
</dbReference>
<dbReference type="GO" id="GO:0003677">
    <property type="term" value="F:DNA binding"/>
    <property type="evidence" value="ECO:0007669"/>
    <property type="project" value="UniProtKB-UniRule"/>
</dbReference>
<dbReference type="PANTHER" id="PTHR30153">
    <property type="entry name" value="REPLICATIVE DNA HELICASE DNAB"/>
    <property type="match status" value="1"/>
</dbReference>
<dbReference type="InterPro" id="IPR007694">
    <property type="entry name" value="DNA_helicase_DnaB-like_C"/>
</dbReference>
<dbReference type="GO" id="GO:1990077">
    <property type="term" value="C:primosome complex"/>
    <property type="evidence" value="ECO:0007669"/>
    <property type="project" value="UniProtKB-UniRule"/>
</dbReference>
<dbReference type="KEGG" id="fsl:EJO69_08355"/>
<feature type="domain" description="SF4 helicase" evidence="13">
    <location>
        <begin position="181"/>
        <end position="447"/>
    </location>
</feature>
<keyword evidence="8 12" id="KW-0238">DNA-binding</keyword>
<dbReference type="SMART" id="SM00382">
    <property type="entry name" value="AAA"/>
    <property type="match status" value="1"/>
</dbReference>
<evidence type="ECO:0000259" key="13">
    <source>
        <dbReference type="PROSITE" id="PS51199"/>
    </source>
</evidence>
<evidence type="ECO:0000256" key="4">
    <source>
        <dbReference type="ARBA" id="ARBA00022741"/>
    </source>
</evidence>
<dbReference type="PROSITE" id="PS51199">
    <property type="entry name" value="SF4_HELICASE"/>
    <property type="match status" value="1"/>
</dbReference>
<dbReference type="EC" id="5.6.2.3" evidence="11 12"/>
<gene>
    <name evidence="14" type="primary">dnaB</name>
    <name evidence="14" type="ORF">EJO69_08355</name>
</gene>
<dbReference type="Pfam" id="PF03796">
    <property type="entry name" value="DnaB_C"/>
    <property type="match status" value="1"/>
</dbReference>
<dbReference type="InterPro" id="IPR036185">
    <property type="entry name" value="DNA_heli_DnaB-like_N_sf"/>
</dbReference>
<evidence type="ECO:0000313" key="14">
    <source>
        <dbReference type="EMBL" id="AZN30314.1"/>
    </source>
</evidence>
<dbReference type="InterPro" id="IPR016136">
    <property type="entry name" value="DNA_helicase_N/primase_C"/>
</dbReference>
<evidence type="ECO:0000313" key="15">
    <source>
        <dbReference type="Proteomes" id="UP000270021"/>
    </source>
</evidence>
<dbReference type="Proteomes" id="UP000270021">
    <property type="component" value="Chromosome"/>
</dbReference>
<dbReference type="InterPro" id="IPR027417">
    <property type="entry name" value="P-loop_NTPase"/>
</dbReference>
<accession>A0A3S8ZA21</accession>
<evidence type="ECO:0000256" key="1">
    <source>
        <dbReference type="ARBA" id="ARBA00008428"/>
    </source>
</evidence>
<reference evidence="14 15" key="1">
    <citation type="submission" date="2018-12" db="EMBL/GenBank/DDBJ databases">
        <title>Complete genome sequence of Flaviflexus salsibiostraticola KCTC 33148.</title>
        <authorList>
            <person name="Bae J.-W."/>
        </authorList>
    </citation>
    <scope>NUCLEOTIDE SEQUENCE [LARGE SCALE GENOMIC DNA]</scope>
    <source>
        <strain evidence="14 15">KCTC 33148</strain>
    </source>
</reference>
<evidence type="ECO:0000256" key="10">
    <source>
        <dbReference type="ARBA" id="ARBA00048954"/>
    </source>
</evidence>
<organism evidence="14 15">
    <name type="scientific">Flaviflexus salsibiostraticola</name>
    <dbReference type="NCBI Taxonomy" id="1282737"/>
    <lineage>
        <taxon>Bacteria</taxon>
        <taxon>Bacillati</taxon>
        <taxon>Actinomycetota</taxon>
        <taxon>Actinomycetes</taxon>
        <taxon>Actinomycetales</taxon>
        <taxon>Actinomycetaceae</taxon>
        <taxon>Flaviflexus</taxon>
    </lineage>
</organism>
<dbReference type="GO" id="GO:0043139">
    <property type="term" value="F:5'-3' DNA helicase activity"/>
    <property type="evidence" value="ECO:0007669"/>
    <property type="project" value="UniProtKB-EC"/>
</dbReference>
<evidence type="ECO:0000256" key="6">
    <source>
        <dbReference type="ARBA" id="ARBA00022806"/>
    </source>
</evidence>
<dbReference type="Gene3D" id="1.10.860.10">
    <property type="entry name" value="DNAb Helicase, Chain A"/>
    <property type="match status" value="1"/>
</dbReference>
<keyword evidence="6 12" id="KW-0347">Helicase</keyword>
<keyword evidence="5 12" id="KW-0378">Hydrolase</keyword>
<comment type="function">
    <text evidence="12">The main replicative DNA helicase, it participates in initiation and elongation during chromosome replication. Travels ahead of the DNA replisome, separating dsDNA into templates for DNA synthesis. A processive ATP-dependent 5'-3' DNA helicase it has DNA-dependent ATPase activity.</text>
</comment>
<dbReference type="Gene3D" id="3.40.50.300">
    <property type="entry name" value="P-loop containing nucleotide triphosphate hydrolases"/>
    <property type="match status" value="1"/>
</dbReference>
<evidence type="ECO:0000256" key="9">
    <source>
        <dbReference type="ARBA" id="ARBA00023235"/>
    </source>
</evidence>
<proteinExistence type="inferred from homology"/>
<evidence type="ECO:0000256" key="8">
    <source>
        <dbReference type="ARBA" id="ARBA00023125"/>
    </source>
</evidence>
<name>A0A3S8ZA21_9ACTO</name>
<dbReference type="InterPro" id="IPR007693">
    <property type="entry name" value="DNA_helicase_DnaB-like_N"/>
</dbReference>
<keyword evidence="9" id="KW-0413">Isomerase</keyword>
<dbReference type="OrthoDB" id="9773982at2"/>
<dbReference type="CDD" id="cd00984">
    <property type="entry name" value="DnaB_C"/>
    <property type="match status" value="1"/>
</dbReference>
<keyword evidence="2 12" id="KW-0639">Primosome</keyword>
<dbReference type="InterPro" id="IPR007692">
    <property type="entry name" value="DNA_helicase_DnaB"/>
</dbReference>
<dbReference type="GO" id="GO:0005829">
    <property type="term" value="C:cytosol"/>
    <property type="evidence" value="ECO:0007669"/>
    <property type="project" value="TreeGrafter"/>
</dbReference>
<dbReference type="RefSeq" id="WP_126040947.1">
    <property type="nucleotide sequence ID" value="NZ_CP034438.1"/>
</dbReference>